<evidence type="ECO:0000256" key="2">
    <source>
        <dbReference type="ARBA" id="ARBA00023125"/>
    </source>
</evidence>
<dbReference type="InterPro" id="IPR050675">
    <property type="entry name" value="OAF3"/>
</dbReference>
<keyword evidence="4" id="KW-0539">Nucleus</keyword>
<proteinExistence type="predicted"/>
<dbReference type="GeneID" id="4987465"/>
<dbReference type="Pfam" id="PF11951">
    <property type="entry name" value="Fungal_trans_2"/>
    <property type="match status" value="1"/>
</dbReference>
<evidence type="ECO:0000256" key="5">
    <source>
        <dbReference type="SAM" id="MobiDB-lite"/>
    </source>
</evidence>
<reference evidence="6" key="2">
    <citation type="submission" date="2025-08" db="UniProtKB">
        <authorList>
            <consortium name="RefSeq"/>
        </authorList>
    </citation>
    <scope>IDENTIFICATION</scope>
</reference>
<dbReference type="VEuPathDB" id="FungiDB:An14g06070"/>
<feature type="compositionally biased region" description="Basic and acidic residues" evidence="5">
    <location>
        <begin position="206"/>
        <end position="219"/>
    </location>
</feature>
<evidence type="ECO:0000256" key="3">
    <source>
        <dbReference type="ARBA" id="ARBA00023163"/>
    </source>
</evidence>
<evidence type="ECO:0000256" key="1">
    <source>
        <dbReference type="ARBA" id="ARBA00023015"/>
    </source>
</evidence>
<feature type="region of interest" description="Disordered" evidence="5">
    <location>
        <begin position="147"/>
        <end position="166"/>
    </location>
</feature>
<dbReference type="RefSeq" id="XP_001401230.3">
    <property type="nucleotide sequence ID" value="XM_001401193.3"/>
</dbReference>
<evidence type="ECO:0000256" key="4">
    <source>
        <dbReference type="ARBA" id="ARBA00023242"/>
    </source>
</evidence>
<dbReference type="AlphaFoldDB" id="A0AAJ6VU71"/>
<sequence>MEPTSKARIRKTPPVSAPAPRKRRRRTVGTPCDRRRPFCSQCLDSARNCAGYKTALTWGVGVASRGKLRGLSLPVTGAQPAVAPPKLPRATGPRAVSKSQPALDTAAEKRRLHDKQRSSAAGLTEHGSVSIPPTSQRRLCSPEYYTVDSHVKPNHHNPYSSRATKTDSLKQYHAPLVANPDSSRAWMGLEQTPVPIQCPWPALTPEQKDNASDEQHEETSYNEVSPRMSACQPPSLSQQLLARSVGRTPRLRYLISYYAEVIAPMIVAFDSPTNPFRTYILRLAQESTSLQEAIATLASCNLRQRRERGTRSTERTLPGRLSSMAHQALTDGALQDRTGIFMPEDYAQEEQYHRGMAVSALNRELADSHQRLSDSVLATLLILCLFHGCDTGVAQFKTQFAGVTKLLAIRLCNSPCMSDELKWFVRMFTWIDTMTATTNDREVQLRGACLDITAASDGEWGLENLAGCDAGLFRIVAQLGRLNLLSQNQEVRTSTPPDIHIPSTTLPPSMAFFPSNIPATSSGPFAFTLPPLPPPGDRDRGQLPPAFWAEWYSLRQKLESWRFVPHQSQSQSPLFTSSHAYISPPSSPTDQPVVAAHNLKDVIHISESFRHAAILYSERLAYPDLPSDHPRIQNIVQHIMSHIMTVQSDAYLLWPLFITGSECVRADHRAIIRQRCKDLSRDSGFFNNLSCLQLLEKIWAENPAVDVIPVVSSLDFGLQAAASGCVSEVTFLPPGSWASSQHEAFMSPTLPSVSRKQGFRWHEAMQTKRAEDEYMTNSIDDASTPSGPSSNLPHQPTQTNHKSSGTGHLPSASTSENLCWRMSGNSSGSGSDGIATGGLNITIYIRFRHPHHRIDGRKIETHKRIAKRDSDSSPQDKRTDLQRDPNLLLLLRIEDEGFTLHHQLNKGVVGVGLGWRLRTLIHCGGGGGGMGIRDDFIKMIWRLLVFVVRCDFESVAESQCNIYYGGKYSNNDIILLFHEVPKFRWYNM</sequence>
<dbReference type="InterPro" id="IPR021858">
    <property type="entry name" value="Fun_TF"/>
</dbReference>
<keyword evidence="1" id="KW-0805">Transcription regulation</keyword>
<protein>
    <recommendedName>
        <fullName evidence="7">Fungal-specific transcription factor domain-containing protein</fullName>
    </recommendedName>
</protein>
<reference evidence="6" key="1">
    <citation type="submission" date="2025-02" db="EMBL/GenBank/DDBJ databases">
        <authorList>
            <consortium name="NCBI Genome Project"/>
        </authorList>
    </citation>
    <scope>NUCLEOTIDE SEQUENCE</scope>
</reference>
<dbReference type="KEGG" id="ang:An14g06070"/>
<feature type="compositionally biased region" description="Polar residues" evidence="5">
    <location>
        <begin position="775"/>
        <end position="817"/>
    </location>
</feature>
<organism evidence="6">
    <name type="scientific">Aspergillus niger</name>
    <dbReference type="NCBI Taxonomy" id="5061"/>
    <lineage>
        <taxon>Eukaryota</taxon>
        <taxon>Fungi</taxon>
        <taxon>Dikarya</taxon>
        <taxon>Ascomycota</taxon>
        <taxon>Pezizomycotina</taxon>
        <taxon>Eurotiomycetes</taxon>
        <taxon>Eurotiomycetidae</taxon>
        <taxon>Eurotiales</taxon>
        <taxon>Aspergillaceae</taxon>
        <taxon>Aspergillus</taxon>
        <taxon>Aspergillus subgen. Circumdati</taxon>
    </lineage>
</organism>
<feature type="region of interest" description="Disordered" evidence="5">
    <location>
        <begin position="1"/>
        <end position="29"/>
    </location>
</feature>
<dbReference type="GO" id="GO:0003677">
    <property type="term" value="F:DNA binding"/>
    <property type="evidence" value="ECO:0007669"/>
    <property type="project" value="UniProtKB-KW"/>
</dbReference>
<evidence type="ECO:0008006" key="7">
    <source>
        <dbReference type="Google" id="ProtNLM"/>
    </source>
</evidence>
<evidence type="ECO:0000313" key="6">
    <source>
        <dbReference type="RefSeq" id="XP_001401230.3"/>
    </source>
</evidence>
<feature type="compositionally biased region" description="Basic and acidic residues" evidence="5">
    <location>
        <begin position="106"/>
        <end position="117"/>
    </location>
</feature>
<feature type="region of interest" description="Disordered" evidence="5">
    <location>
        <begin position="197"/>
        <end position="220"/>
    </location>
</feature>
<gene>
    <name evidence="6" type="ORF">An14g06070</name>
</gene>
<accession>A0AAJ6VU71</accession>
<name>A0AAJ6VU71_ASPNG</name>
<dbReference type="PANTHER" id="PTHR31069:SF28">
    <property type="entry name" value="ZN(II)2CYS6 TRANSCRIPTION FACTOR (EUROFUNG)"/>
    <property type="match status" value="1"/>
</dbReference>
<dbReference type="PANTHER" id="PTHR31069">
    <property type="entry name" value="OLEATE-ACTIVATED TRANSCRIPTION FACTOR 1-RELATED"/>
    <property type="match status" value="1"/>
</dbReference>
<keyword evidence="2" id="KW-0238">DNA-binding</keyword>
<feature type="region of interest" description="Disordered" evidence="5">
    <location>
        <begin position="767"/>
        <end position="831"/>
    </location>
</feature>
<feature type="region of interest" description="Disordered" evidence="5">
    <location>
        <begin position="856"/>
        <end position="880"/>
    </location>
</feature>
<keyword evidence="3" id="KW-0804">Transcription</keyword>
<feature type="region of interest" description="Disordered" evidence="5">
    <location>
        <begin position="77"/>
        <end position="137"/>
    </location>
</feature>